<accession>A0A498JJI3</accession>
<protein>
    <submittedName>
        <fullName evidence="1">Uncharacterized protein</fullName>
    </submittedName>
</protein>
<dbReference type="Proteomes" id="UP000290289">
    <property type="component" value="Chromosome 6"/>
</dbReference>
<sequence length="111" mass="12819">MWVVVMSHSKNLPPVRYEVNFLVSIGQSRVALCSSLCFANLRKSFASGMEHTAGDMFVRIPKGNAIFMKFDVYLMNINAMGKENSERITKVWEKKQDFQTFEFLVPLFKNM</sequence>
<reference evidence="1 2" key="1">
    <citation type="submission" date="2018-10" db="EMBL/GenBank/DDBJ databases">
        <title>A high-quality apple genome assembly.</title>
        <authorList>
            <person name="Hu J."/>
        </authorList>
    </citation>
    <scope>NUCLEOTIDE SEQUENCE [LARGE SCALE GENOMIC DNA]</scope>
    <source>
        <strain evidence="2">cv. HFTH1</strain>
        <tissue evidence="1">Young leaf</tissue>
    </source>
</reference>
<dbReference type="AlphaFoldDB" id="A0A498JJI3"/>
<keyword evidence="2" id="KW-1185">Reference proteome</keyword>
<comment type="caution">
    <text evidence="1">The sequence shown here is derived from an EMBL/GenBank/DDBJ whole genome shotgun (WGS) entry which is preliminary data.</text>
</comment>
<gene>
    <name evidence="1" type="ORF">DVH24_008368</name>
</gene>
<name>A0A498JJI3_MALDO</name>
<dbReference type="EMBL" id="RDQH01000332">
    <property type="protein sequence ID" value="RXH95868.1"/>
    <property type="molecule type" value="Genomic_DNA"/>
</dbReference>
<proteinExistence type="predicted"/>
<evidence type="ECO:0000313" key="2">
    <source>
        <dbReference type="Proteomes" id="UP000290289"/>
    </source>
</evidence>
<evidence type="ECO:0000313" key="1">
    <source>
        <dbReference type="EMBL" id="RXH95868.1"/>
    </source>
</evidence>
<organism evidence="1 2">
    <name type="scientific">Malus domestica</name>
    <name type="common">Apple</name>
    <name type="synonym">Pyrus malus</name>
    <dbReference type="NCBI Taxonomy" id="3750"/>
    <lineage>
        <taxon>Eukaryota</taxon>
        <taxon>Viridiplantae</taxon>
        <taxon>Streptophyta</taxon>
        <taxon>Embryophyta</taxon>
        <taxon>Tracheophyta</taxon>
        <taxon>Spermatophyta</taxon>
        <taxon>Magnoliopsida</taxon>
        <taxon>eudicotyledons</taxon>
        <taxon>Gunneridae</taxon>
        <taxon>Pentapetalae</taxon>
        <taxon>rosids</taxon>
        <taxon>fabids</taxon>
        <taxon>Rosales</taxon>
        <taxon>Rosaceae</taxon>
        <taxon>Amygdaloideae</taxon>
        <taxon>Maleae</taxon>
        <taxon>Malus</taxon>
    </lineage>
</organism>